<organism evidence="19 20">
    <name type="scientific">Klebsormidium nitens</name>
    <name type="common">Green alga</name>
    <name type="synonym">Ulothrix nitens</name>
    <dbReference type="NCBI Taxonomy" id="105231"/>
    <lineage>
        <taxon>Eukaryota</taxon>
        <taxon>Viridiplantae</taxon>
        <taxon>Streptophyta</taxon>
        <taxon>Klebsormidiophyceae</taxon>
        <taxon>Klebsormidiales</taxon>
        <taxon>Klebsormidiaceae</taxon>
        <taxon>Klebsormidium</taxon>
    </lineage>
</organism>
<evidence type="ECO:0000256" key="4">
    <source>
        <dbReference type="ARBA" id="ARBA00012443"/>
    </source>
</evidence>
<evidence type="ECO:0000256" key="2">
    <source>
        <dbReference type="ARBA" id="ARBA00006362"/>
    </source>
</evidence>
<evidence type="ECO:0000256" key="14">
    <source>
        <dbReference type="ARBA" id="ARBA00047636"/>
    </source>
</evidence>
<reference evidence="19 20" key="1">
    <citation type="journal article" date="2014" name="Nat. Commun.">
        <title>Klebsormidium flaccidum genome reveals primary factors for plant terrestrial adaptation.</title>
        <authorList>
            <person name="Hori K."/>
            <person name="Maruyama F."/>
            <person name="Fujisawa T."/>
            <person name="Togashi T."/>
            <person name="Yamamoto N."/>
            <person name="Seo M."/>
            <person name="Sato S."/>
            <person name="Yamada T."/>
            <person name="Mori H."/>
            <person name="Tajima N."/>
            <person name="Moriyama T."/>
            <person name="Ikeuchi M."/>
            <person name="Watanabe M."/>
            <person name="Wada H."/>
            <person name="Kobayashi K."/>
            <person name="Saito M."/>
            <person name="Masuda T."/>
            <person name="Sasaki-Sekimoto Y."/>
            <person name="Mashiguchi K."/>
            <person name="Awai K."/>
            <person name="Shimojima M."/>
            <person name="Masuda S."/>
            <person name="Iwai M."/>
            <person name="Nobusawa T."/>
            <person name="Narise T."/>
            <person name="Kondo S."/>
            <person name="Saito H."/>
            <person name="Sato R."/>
            <person name="Murakawa M."/>
            <person name="Ihara Y."/>
            <person name="Oshima-Yamada Y."/>
            <person name="Ohtaka K."/>
            <person name="Satoh M."/>
            <person name="Sonobe K."/>
            <person name="Ishii M."/>
            <person name="Ohtani R."/>
            <person name="Kanamori-Sato M."/>
            <person name="Honoki R."/>
            <person name="Miyazaki D."/>
            <person name="Mochizuki H."/>
            <person name="Umetsu J."/>
            <person name="Higashi K."/>
            <person name="Shibata D."/>
            <person name="Kamiya Y."/>
            <person name="Sato N."/>
            <person name="Nakamura Y."/>
            <person name="Tabata S."/>
            <person name="Ida S."/>
            <person name="Kurokawa K."/>
            <person name="Ohta H."/>
        </authorList>
    </citation>
    <scope>NUCLEOTIDE SEQUENCE [LARGE SCALE GENOMIC DNA]</scope>
    <source>
        <strain evidence="19 20">NIES-2285</strain>
    </source>
</reference>
<dbReference type="OMA" id="GHNHAGN"/>
<dbReference type="AlphaFoldDB" id="A0A1Y1IEE4"/>
<dbReference type="Gene3D" id="3.60.21.10">
    <property type="match status" value="1"/>
</dbReference>
<comment type="catalytic activity">
    <reaction evidence="14">
        <text>CDP-choline + H2O = phosphocholine + CMP + 2 H(+)</text>
        <dbReference type="Rhea" id="RHEA:32487"/>
        <dbReference type="ChEBI" id="CHEBI:15377"/>
        <dbReference type="ChEBI" id="CHEBI:15378"/>
        <dbReference type="ChEBI" id="CHEBI:58779"/>
        <dbReference type="ChEBI" id="CHEBI:60377"/>
        <dbReference type="ChEBI" id="CHEBI:295975"/>
        <dbReference type="EC" id="3.6.1.53"/>
    </reaction>
</comment>
<feature type="region of interest" description="Disordered" evidence="17">
    <location>
        <begin position="42"/>
        <end position="64"/>
    </location>
</feature>
<keyword evidence="8" id="KW-0479">Metal-binding</keyword>
<evidence type="ECO:0000256" key="11">
    <source>
        <dbReference type="ARBA" id="ARBA00030848"/>
    </source>
</evidence>
<dbReference type="GO" id="GO:0047734">
    <property type="term" value="F:CDP-glycerol diphosphatase activity"/>
    <property type="evidence" value="ECO:0000318"/>
    <property type="project" value="GO_Central"/>
</dbReference>
<dbReference type="InterPro" id="IPR041869">
    <property type="entry name" value="MPP_ADPRM"/>
</dbReference>
<gene>
    <name evidence="19" type="ORF">KFL_003770090</name>
</gene>
<dbReference type="EC" id="3.6.1.53" evidence="6"/>
<comment type="catalytic activity">
    <reaction evidence="13">
        <text>CDP-glycerol + H2O = sn-glycerol 3-phosphate + CMP + 2 H(+)</text>
        <dbReference type="Rhea" id="RHEA:21692"/>
        <dbReference type="ChEBI" id="CHEBI:15377"/>
        <dbReference type="ChEBI" id="CHEBI:15378"/>
        <dbReference type="ChEBI" id="CHEBI:57597"/>
        <dbReference type="ChEBI" id="CHEBI:58311"/>
        <dbReference type="ChEBI" id="CHEBI:60377"/>
        <dbReference type="EC" id="3.6.1.16"/>
    </reaction>
</comment>
<sequence length="383" mass="41144">MSQNEVPLLEEASPSCTVLAASSGNGAGVAMQGLVGRASEFEGEEAVEADRSTSGQSPQPGQGQAPLFRFGVITDVQHADIPDGASYGGTPRYYRHSLQVLRRAVDSWLQSEPPPAFAVHFGDIVDGYCPREQSEVAVQAVLAQFERLPCRTFHMLGNHCLYNLPRARLNQLLDIPGDADGCSYYSFQPHPRFRFIVLDGYDVSMLGWPPEHPKTALATAILATHNPNENKNSPETLEGPSRRFVMFGGGISDAQLAWLEAELDGAQAAGQRCIVCCHLPLEPASTAPACLLWNYDRVLAVLRAHSCVVATLAGHAHRGGYARDGAGIHHRVLEAALECPHGSDAYGCVDVYADRLVLHGTGLMADAEMAFSTALSQPLSSSL</sequence>
<evidence type="ECO:0000256" key="17">
    <source>
        <dbReference type="SAM" id="MobiDB-lite"/>
    </source>
</evidence>
<comment type="cofactor">
    <cofactor evidence="1">
        <name>Mg(2+)</name>
        <dbReference type="ChEBI" id="CHEBI:18420"/>
    </cofactor>
</comment>
<evidence type="ECO:0000313" key="20">
    <source>
        <dbReference type="Proteomes" id="UP000054558"/>
    </source>
</evidence>
<evidence type="ECO:0000256" key="13">
    <source>
        <dbReference type="ARBA" id="ARBA00047486"/>
    </source>
</evidence>
<dbReference type="GO" id="GO:0047631">
    <property type="term" value="F:ADP-ribose diphosphatase activity"/>
    <property type="evidence" value="ECO:0000318"/>
    <property type="project" value="GO_Central"/>
</dbReference>
<dbReference type="EC" id="3.6.1.16" evidence="4"/>
<comment type="similarity">
    <text evidence="2">Belongs to the ADPRibase-Mn family.</text>
</comment>
<evidence type="ECO:0000256" key="16">
    <source>
        <dbReference type="ARBA" id="ARBA00049546"/>
    </source>
</evidence>
<dbReference type="EMBL" id="DF237326">
    <property type="protein sequence ID" value="GAQ87789.1"/>
    <property type="molecule type" value="Genomic_DNA"/>
</dbReference>
<evidence type="ECO:0000256" key="12">
    <source>
        <dbReference type="ARBA" id="ARBA00032579"/>
    </source>
</evidence>
<proteinExistence type="inferred from homology"/>
<evidence type="ECO:0000313" key="19">
    <source>
        <dbReference type="EMBL" id="GAQ87789.1"/>
    </source>
</evidence>
<evidence type="ECO:0000256" key="7">
    <source>
        <dbReference type="ARBA" id="ARBA00016378"/>
    </source>
</evidence>
<evidence type="ECO:0000256" key="8">
    <source>
        <dbReference type="ARBA" id="ARBA00022723"/>
    </source>
</evidence>
<dbReference type="GO" id="GO:0008663">
    <property type="term" value="F:2',3'-cyclic-nucleotide 2'-phosphodiesterase activity"/>
    <property type="evidence" value="ECO:0000318"/>
    <property type="project" value="GO_Central"/>
</dbReference>
<evidence type="ECO:0000256" key="5">
    <source>
        <dbReference type="ARBA" id="ARBA00012453"/>
    </source>
</evidence>
<keyword evidence="10" id="KW-0862">Zinc</keyword>
<dbReference type="Proteomes" id="UP000054558">
    <property type="component" value="Unassembled WGS sequence"/>
</dbReference>
<dbReference type="OrthoDB" id="9675250at2759"/>
<evidence type="ECO:0000256" key="6">
    <source>
        <dbReference type="ARBA" id="ARBA00012529"/>
    </source>
</evidence>
<evidence type="ECO:0000256" key="9">
    <source>
        <dbReference type="ARBA" id="ARBA00022801"/>
    </source>
</evidence>
<dbReference type="PANTHER" id="PTHR16509">
    <property type="match status" value="1"/>
</dbReference>
<dbReference type="PANTHER" id="PTHR16509:SF1">
    <property type="entry name" value="MANGANESE-DEPENDENT ADP-RIBOSE_CDP-ALCOHOL DIPHOSPHATASE"/>
    <property type="match status" value="1"/>
</dbReference>
<feature type="compositionally biased region" description="Low complexity" evidence="17">
    <location>
        <begin position="52"/>
        <end position="64"/>
    </location>
</feature>
<comment type="catalytic activity">
    <reaction evidence="15">
        <text>ADP-D-ribose + H2O = D-ribose 5-phosphate + AMP + 2 H(+)</text>
        <dbReference type="Rhea" id="RHEA:10412"/>
        <dbReference type="ChEBI" id="CHEBI:15377"/>
        <dbReference type="ChEBI" id="CHEBI:15378"/>
        <dbReference type="ChEBI" id="CHEBI:57967"/>
        <dbReference type="ChEBI" id="CHEBI:78346"/>
        <dbReference type="ChEBI" id="CHEBI:456215"/>
        <dbReference type="EC" id="3.6.1.53"/>
    </reaction>
</comment>
<evidence type="ECO:0000256" key="15">
    <source>
        <dbReference type="ARBA" id="ARBA00047894"/>
    </source>
</evidence>
<comment type="subunit">
    <text evidence="3">Monomer.</text>
</comment>
<keyword evidence="9" id="KW-0378">Hydrolase</keyword>
<dbReference type="SUPFAM" id="SSF56300">
    <property type="entry name" value="Metallo-dependent phosphatases"/>
    <property type="match status" value="1"/>
</dbReference>
<evidence type="ECO:0000256" key="3">
    <source>
        <dbReference type="ARBA" id="ARBA00011245"/>
    </source>
</evidence>
<accession>A0A1Y1IEE4</accession>
<dbReference type="InterPro" id="IPR029052">
    <property type="entry name" value="Metallo-depent_PP-like"/>
</dbReference>
<dbReference type="CDD" id="cd07396">
    <property type="entry name" value="MPP_Nbla03831"/>
    <property type="match status" value="1"/>
</dbReference>
<dbReference type="Pfam" id="PF00149">
    <property type="entry name" value="Metallophos"/>
    <property type="match status" value="1"/>
</dbReference>
<feature type="domain" description="Calcineurin-like phosphoesterase" evidence="18">
    <location>
        <begin position="68"/>
        <end position="318"/>
    </location>
</feature>
<evidence type="ECO:0000256" key="10">
    <source>
        <dbReference type="ARBA" id="ARBA00022833"/>
    </source>
</evidence>
<name>A0A1Y1IEE4_KLENI</name>
<dbReference type="InterPro" id="IPR004843">
    <property type="entry name" value="Calcineurin-like_PHP"/>
</dbReference>
<comment type="catalytic activity">
    <reaction evidence="16">
        <text>ADP-D-ribose + H2O = D-ribose 5-phosphate + AMP + 2 H(+)</text>
        <dbReference type="Rhea" id="RHEA:10412"/>
        <dbReference type="ChEBI" id="CHEBI:15377"/>
        <dbReference type="ChEBI" id="CHEBI:15378"/>
        <dbReference type="ChEBI" id="CHEBI:57967"/>
        <dbReference type="ChEBI" id="CHEBI:78346"/>
        <dbReference type="ChEBI" id="CHEBI:456215"/>
        <dbReference type="EC" id="3.6.1.13"/>
    </reaction>
</comment>
<dbReference type="GO" id="GO:0030145">
    <property type="term" value="F:manganese ion binding"/>
    <property type="evidence" value="ECO:0000318"/>
    <property type="project" value="GO_Central"/>
</dbReference>
<dbReference type="EC" id="3.6.1.13" evidence="5"/>
<keyword evidence="20" id="KW-1185">Reference proteome</keyword>
<dbReference type="STRING" id="105231.A0A1Y1IEE4"/>
<evidence type="ECO:0000259" key="18">
    <source>
        <dbReference type="Pfam" id="PF00149"/>
    </source>
</evidence>
<evidence type="ECO:0000256" key="1">
    <source>
        <dbReference type="ARBA" id="ARBA00001946"/>
    </source>
</evidence>
<protein>
    <recommendedName>
        <fullName evidence="7">Manganese-dependent ADP-ribose/CDP-alcohol diphosphatase</fullName>
        <ecNumber evidence="5">3.6.1.13</ecNumber>
        <ecNumber evidence="4">3.6.1.16</ecNumber>
        <ecNumber evidence="6">3.6.1.53</ecNumber>
    </recommendedName>
    <alternativeName>
        <fullName evidence="12">ADPRibase-Mn</fullName>
    </alternativeName>
    <alternativeName>
        <fullName evidence="11">CDP-choline phosphohydrolase</fullName>
    </alternativeName>
</protein>